<evidence type="ECO:0000256" key="6">
    <source>
        <dbReference type="ARBA" id="ARBA00022840"/>
    </source>
</evidence>
<dbReference type="AlphaFoldDB" id="A0A068L7S4"/>
<dbReference type="GO" id="GO:0006431">
    <property type="term" value="P:methionyl-tRNA aminoacylation"/>
    <property type="evidence" value="ECO:0007669"/>
    <property type="project" value="TreeGrafter"/>
</dbReference>
<evidence type="ECO:0000256" key="9">
    <source>
        <dbReference type="ARBA" id="ARBA00030904"/>
    </source>
</evidence>
<reference evidence="16" key="2">
    <citation type="journal article" date="2005" name="Microbiology">
        <title>Characterization of a regulatory gene essential for the production of the angucycline-like polyketide antibiotic auricin in Streptomyces aureofaciens CCM 3239.</title>
        <authorList>
            <person name="Novakova R."/>
            <person name="Homerova D."/>
            <person name="Feckova L."/>
            <person name="Kormanec J."/>
        </authorList>
    </citation>
    <scope>NUCLEOTIDE SEQUENCE</scope>
    <source>
        <strain evidence="16">CCM3239</strain>
        <plasmid evidence="16">pSA3239</plasmid>
    </source>
</reference>
<evidence type="ECO:0000259" key="13">
    <source>
        <dbReference type="Pfam" id="PF07883"/>
    </source>
</evidence>
<dbReference type="InterPro" id="IPR011051">
    <property type="entry name" value="RmlC_Cupin_sf"/>
</dbReference>
<feature type="domain" description="Carrier" evidence="12">
    <location>
        <begin position="681"/>
        <end position="746"/>
    </location>
</feature>
<dbReference type="Pfam" id="PF07883">
    <property type="entry name" value="Cupin_2"/>
    <property type="match status" value="1"/>
</dbReference>
<evidence type="ECO:0000259" key="15">
    <source>
        <dbReference type="Pfam" id="PF19303"/>
    </source>
</evidence>
<reference evidence="16" key="4">
    <citation type="journal article" date="2010" name="Microbiology">
        <title>The role of the TetR-family transcriptional regulator Aur1R in negative regulation of the auricin gene cluster in Streptomyces aureofaciens CCM 3239.</title>
        <authorList>
            <person name="Novakova R."/>
            <person name="Kutas P."/>
            <person name="Feckova L."/>
            <person name="Kormanec J."/>
        </authorList>
    </citation>
    <scope>NUCLEOTIDE SEQUENCE</scope>
    <source>
        <strain evidence="16">CCM3239</strain>
        <plasmid evidence="16">pSA3239</plasmid>
    </source>
</reference>
<feature type="domain" description="Cupin type-2" evidence="13">
    <location>
        <begin position="33"/>
        <end position="92"/>
    </location>
</feature>
<dbReference type="SUPFAM" id="SSF51182">
    <property type="entry name" value="RmlC-like cupins"/>
    <property type="match status" value="1"/>
</dbReference>
<reference evidence="16" key="8">
    <citation type="journal article" date="2015" name="Appl. Microbiol. Biotechnol.">
        <title>Characterisation of the genes involved in the biosynthesis and attachment of the aminodeoxysugar D-forosamine in the auricin gene cluster of Streptomyces aureofaciens CCM3239.</title>
        <authorList>
            <person name="Bekeova C."/>
            <person name="Rehakova A."/>
            <person name="Feckova L."/>
            <person name="Vlckova S."/>
            <person name="Novakova R."/>
            <person name="Mingyar E."/>
            <person name="Kormanec J."/>
        </authorList>
    </citation>
    <scope>NUCLEOTIDE SEQUENCE</scope>
    <source>
        <strain evidence="16">CCM3239</strain>
        <plasmid evidence="16">pSA3239</plasmid>
    </source>
</reference>
<dbReference type="InterPro" id="IPR015413">
    <property type="entry name" value="Methionyl/Leucyl_tRNA_Synth"/>
</dbReference>
<evidence type="ECO:0000256" key="5">
    <source>
        <dbReference type="ARBA" id="ARBA00022741"/>
    </source>
</evidence>
<proteinExistence type="inferred from homology"/>
<dbReference type="SUPFAM" id="SSF52374">
    <property type="entry name" value="Nucleotidylyl transferase"/>
    <property type="match status" value="1"/>
</dbReference>
<comment type="subcellular location">
    <subcellularLocation>
        <location evidence="1">Cytoplasm</location>
    </subcellularLocation>
</comment>
<dbReference type="InterPro" id="IPR013096">
    <property type="entry name" value="Cupin_2"/>
</dbReference>
<dbReference type="GO" id="GO:0004825">
    <property type="term" value="F:methionine-tRNA ligase activity"/>
    <property type="evidence" value="ECO:0007669"/>
    <property type="project" value="UniProtKB-EC"/>
</dbReference>
<dbReference type="InterPro" id="IPR036736">
    <property type="entry name" value="ACP-like_sf"/>
</dbReference>
<keyword evidence="7 11" id="KW-0648">Protein biosynthesis</keyword>
<dbReference type="Gene3D" id="3.40.50.620">
    <property type="entry name" value="HUPs"/>
    <property type="match status" value="1"/>
</dbReference>
<evidence type="ECO:0000313" key="16">
    <source>
        <dbReference type="EMBL" id="AIE41939.1"/>
    </source>
</evidence>
<dbReference type="PANTHER" id="PTHR45765:SF1">
    <property type="entry name" value="METHIONINE--TRNA LIGASE, CYTOPLASMIC"/>
    <property type="match status" value="1"/>
</dbReference>
<keyword evidence="16" id="KW-0614">Plasmid</keyword>
<keyword evidence="4 11" id="KW-0436">Ligase</keyword>
<comment type="catalytic activity">
    <reaction evidence="10">
        <text>tRNA(Met) + L-methionine + ATP = L-methionyl-tRNA(Met) + AMP + diphosphate</text>
        <dbReference type="Rhea" id="RHEA:13481"/>
        <dbReference type="Rhea" id="RHEA-COMP:9667"/>
        <dbReference type="Rhea" id="RHEA-COMP:9698"/>
        <dbReference type="ChEBI" id="CHEBI:30616"/>
        <dbReference type="ChEBI" id="CHEBI:33019"/>
        <dbReference type="ChEBI" id="CHEBI:57844"/>
        <dbReference type="ChEBI" id="CHEBI:78442"/>
        <dbReference type="ChEBI" id="CHEBI:78530"/>
        <dbReference type="ChEBI" id="CHEBI:456215"/>
        <dbReference type="EC" id="6.1.1.10"/>
    </reaction>
</comment>
<evidence type="ECO:0000256" key="10">
    <source>
        <dbReference type="ARBA" id="ARBA00047364"/>
    </source>
</evidence>
<dbReference type="Gene3D" id="1.10.730.10">
    <property type="entry name" value="Isoleucyl-tRNA Synthetase, Domain 1"/>
    <property type="match status" value="1"/>
</dbReference>
<evidence type="ECO:0000256" key="3">
    <source>
        <dbReference type="ARBA" id="ARBA00022490"/>
    </source>
</evidence>
<dbReference type="InterPro" id="IPR023458">
    <property type="entry name" value="Met-tRNA_ligase_1"/>
</dbReference>
<evidence type="ECO:0000256" key="11">
    <source>
        <dbReference type="RuleBase" id="RU363039"/>
    </source>
</evidence>
<evidence type="ECO:0000256" key="4">
    <source>
        <dbReference type="ARBA" id="ARBA00022598"/>
    </source>
</evidence>
<keyword evidence="6 11" id="KW-0067">ATP-binding</keyword>
<organism evidence="16">
    <name type="scientific">Kitasatospora aureofaciens</name>
    <name type="common">Streptomyces aureofaciens</name>
    <dbReference type="NCBI Taxonomy" id="1894"/>
    <lineage>
        <taxon>Bacteria</taxon>
        <taxon>Bacillati</taxon>
        <taxon>Actinomycetota</taxon>
        <taxon>Actinomycetes</taxon>
        <taxon>Kitasatosporales</taxon>
        <taxon>Streptomycetaceae</taxon>
        <taxon>Kitasatospora</taxon>
    </lineage>
</organism>
<dbReference type="InterPro" id="IPR001412">
    <property type="entry name" value="aa-tRNA-synth_I_CS"/>
</dbReference>
<dbReference type="Gene3D" id="1.10.1200.10">
    <property type="entry name" value="ACP-like"/>
    <property type="match status" value="1"/>
</dbReference>
<reference evidence="16" key="7">
    <citation type="journal article" date="2014" name="Appl. Microbiol. Biotechnol.">
        <title>Intriguing properties of the angucycline antibiotic auricin and complex regulation of its biosynthesis.</title>
        <authorList>
            <person name="Kormanec J."/>
            <person name="Novakova R."/>
            <person name="Mingyar E."/>
            <person name="Feckova L."/>
        </authorList>
    </citation>
    <scope>NUCLEOTIDE SEQUENCE</scope>
    <source>
        <strain evidence="16">CCM3239</strain>
        <plasmid evidence="16">pSA3239</plasmid>
    </source>
</reference>
<dbReference type="EMBL" id="KJ396772">
    <property type="protein sequence ID" value="AIE41939.1"/>
    <property type="molecule type" value="Genomic_DNA"/>
</dbReference>
<dbReference type="PANTHER" id="PTHR45765">
    <property type="entry name" value="METHIONINE--TRNA LIGASE"/>
    <property type="match status" value="1"/>
</dbReference>
<feature type="domain" description="Methionyl/Leucyl tRNA synthetase" evidence="14">
    <location>
        <begin position="139"/>
        <end position="517"/>
    </location>
</feature>
<name>A0A068L7S4_KITAU</name>
<dbReference type="InterPro" id="IPR029038">
    <property type="entry name" value="MetRS_Zn"/>
</dbReference>
<dbReference type="Gene3D" id="2.20.28.20">
    <property type="entry name" value="Methionyl-tRNA synthetase, Zn-domain"/>
    <property type="match status" value="1"/>
</dbReference>
<dbReference type="Gene3D" id="2.60.120.10">
    <property type="entry name" value="Jelly Rolls"/>
    <property type="match status" value="1"/>
</dbReference>
<feature type="domain" description="Methionyl-tRNA synthetase anticodon-binding" evidence="15">
    <location>
        <begin position="535"/>
        <end position="665"/>
    </location>
</feature>
<dbReference type="InterPro" id="IPR009081">
    <property type="entry name" value="PP-bd_ACP"/>
</dbReference>
<reference evidence="16" key="5">
    <citation type="journal article" date="2011" name="Microbiology">
        <title>The role of two SARP family transcriptional regulators in regulation of the auricin gene cluster in Streptomyces aureofaciens CCM 3239.</title>
        <authorList>
            <person name="Novakova R."/>
            <person name="Rehakova A."/>
            <person name="Kutas P."/>
            <person name="Feckova L."/>
            <person name="Kormanec J."/>
        </authorList>
    </citation>
    <scope>NUCLEOTIDE SEQUENCE</scope>
    <source>
        <strain evidence="16">CCM3239</strain>
        <plasmid evidence="16">pSA3239</plasmid>
    </source>
</reference>
<evidence type="ECO:0000256" key="7">
    <source>
        <dbReference type="ARBA" id="ARBA00022917"/>
    </source>
</evidence>
<dbReference type="Pfam" id="PF19303">
    <property type="entry name" value="Anticodon_3"/>
    <property type="match status" value="1"/>
</dbReference>
<comment type="similarity">
    <text evidence="2">Belongs to the class-I aminoacyl-tRNA synthetase family. MetG type 1 subfamily.</text>
</comment>
<dbReference type="GO" id="GO:0005524">
    <property type="term" value="F:ATP binding"/>
    <property type="evidence" value="ECO:0007669"/>
    <property type="project" value="UniProtKB-KW"/>
</dbReference>
<accession>A0A068L7S4</accession>
<keyword evidence="3" id="KW-0963">Cytoplasm</keyword>
<reference evidence="16" key="6">
    <citation type="journal article" date="2013" name="FEMS Microbiol. Lett.">
        <title>The gene cluster aur1 for the angucycline antibiotic auricin is located on a large linear plasmid pSA3239 in Streptomyces aureofaciens CCM 3239.</title>
        <authorList>
            <person name="Novakova R."/>
            <person name="Knirschova R."/>
            <person name="Farkasovsky M."/>
            <person name="Feckova L."/>
            <person name="Rehakova A."/>
            <person name="Mingyar E."/>
            <person name="Kormanec J."/>
        </authorList>
    </citation>
    <scope>NUCLEOTIDE SEQUENCE</scope>
    <source>
        <strain evidence="16">CCM3239</strain>
        <plasmid evidence="16">pSA3239</plasmid>
    </source>
</reference>
<dbReference type="InterPro" id="IPR014729">
    <property type="entry name" value="Rossmann-like_a/b/a_fold"/>
</dbReference>
<dbReference type="InterPro" id="IPR014710">
    <property type="entry name" value="RmlC-like_jellyroll"/>
</dbReference>
<reference evidence="16" key="3">
    <citation type="journal article" date="2010" name="Folia Microbiol. (Praha)">
        <title>Identification and characterization of an indigoidine-like gene for a blue pigment biosynthesis in Streptomyces aureofaciens CCM 3239.</title>
        <authorList>
            <person name="Novakova R."/>
            <person name="Odnogova Z."/>
            <person name="Kutas P."/>
            <person name="Feckova L."/>
            <person name="Kormanec J."/>
        </authorList>
    </citation>
    <scope>NUCLEOTIDE SEQUENCE</scope>
    <source>
        <strain evidence="16">CCM3239</strain>
        <plasmid evidence="16">pSA3239</plasmid>
    </source>
</reference>
<evidence type="ECO:0000256" key="1">
    <source>
        <dbReference type="ARBA" id="ARBA00004496"/>
    </source>
</evidence>
<keyword evidence="5 11" id="KW-0547">Nucleotide-binding</keyword>
<dbReference type="PROSITE" id="PS00178">
    <property type="entry name" value="AA_TRNA_LIGASE_I"/>
    <property type="match status" value="1"/>
</dbReference>
<dbReference type="InterPro" id="IPR041872">
    <property type="entry name" value="Anticodon_Met"/>
</dbReference>
<evidence type="ECO:0000259" key="14">
    <source>
        <dbReference type="Pfam" id="PF09334"/>
    </source>
</evidence>
<evidence type="ECO:0000256" key="2">
    <source>
        <dbReference type="ARBA" id="ARBA00008258"/>
    </source>
</evidence>
<dbReference type="Pfam" id="PF09334">
    <property type="entry name" value="tRNA-synt_1g"/>
    <property type="match status" value="1"/>
</dbReference>
<keyword evidence="8 11" id="KW-0030">Aminoacyl-tRNA synthetase</keyword>
<geneLocation type="plasmid" evidence="16">
    <name>pSA3239</name>
</geneLocation>
<dbReference type="SUPFAM" id="SSF47336">
    <property type="entry name" value="ACP-like"/>
    <property type="match status" value="1"/>
</dbReference>
<protein>
    <recommendedName>
        <fullName evidence="9">Methionyl-tRNA synthetase</fullName>
    </recommendedName>
</protein>
<dbReference type="GO" id="GO:0005829">
    <property type="term" value="C:cytosol"/>
    <property type="evidence" value="ECO:0007669"/>
    <property type="project" value="TreeGrafter"/>
</dbReference>
<dbReference type="SUPFAM" id="SSF47323">
    <property type="entry name" value="Anticodon-binding domain of a subclass of class I aminoacyl-tRNA synthetases"/>
    <property type="match status" value="1"/>
</dbReference>
<sequence>MIIASYDADVLEQAFGIDMSGVEGLGTAAGWGRVAPGRATESHRHDETELFVIVSGRGEFVIDGERHPAAPGTVVLFEPFESHVLENTSPENTADGDADATDLVFFTQYWRDAQRAATSAADPVRKGFGDRPVFVFSTPPTPNGDLHLGHLSGPYLGADAFTRYQRMTGAEAYHLTGSDDYQSYVVAAAAKEGTTPAETAAHYSAEIAETLRLMDIPLDQYTVTDQDPAYREGLRDFFGKVVASGEIAVTETDALYDATTGGYLYEADVKGGCPGCGSITSGNICEECGEPNTVADLTGPRSARSDAPPATAPAARWTLPLHAYAGDVRAHHRLGRVPARLRELADRLFRRPDLTIPLTHPSTWGVEPREEGTDGQVIWVWPEMSYGFLHGIQSLGARLGRPWKAADPAADWKIVHFFGYDNSFYHCVLYPVLYQLAFPGWTPDIDYHVNEFYLLEGEKFSTSRRHAIWGKEILTPDTVDSVRYFLASTRPEGTRTDFRRAAYEATLDDTLIGTWQQWLNDLGARVAKHHGGRAPDAGNWTAEHSAFLARLGTRLAAVTGALQNDSFSLNQAAAELDGIVRDTVRFARAEGLLTDTPGWESENRTAVALELAAARLLAHAAAPVMPRFADRLAAALGIDAPRTWPRSVELLAPGSAVTLADAVFFQAAAPAPPAEPALTPWLTGIARTVLRLGDDEQIAHRTLTQLAAGSLQAVTVQYQILDALDVDLSMDELLHGGTLAELAAVIAERAEPSAVAALTPEDAR</sequence>
<evidence type="ECO:0000256" key="8">
    <source>
        <dbReference type="ARBA" id="ARBA00023146"/>
    </source>
</evidence>
<evidence type="ECO:0000259" key="12">
    <source>
        <dbReference type="Pfam" id="PF00550"/>
    </source>
</evidence>
<dbReference type="Pfam" id="PF00550">
    <property type="entry name" value="PP-binding"/>
    <property type="match status" value="1"/>
</dbReference>
<dbReference type="InterPro" id="IPR009080">
    <property type="entry name" value="tRNAsynth_Ia_anticodon-bd"/>
</dbReference>
<reference evidence="16" key="1">
    <citation type="journal article" date="2002" name="Gene">
        <title>Cloning and characterization of a polyketide synthase gene cluster involved in biosynthesis of a proposed angucycline-like polyketide auricin in Streptomyces aureofaciens CCM 3239.</title>
        <authorList>
            <person name="Novakova R."/>
            <person name="Bistakova J."/>
            <person name="Homerova D."/>
            <person name="Rezuchova B."/>
            <person name="Kormanec J."/>
        </authorList>
    </citation>
    <scope>NUCLEOTIDE SEQUENCE</scope>
    <source>
        <strain evidence="16">CCM3239</strain>
        <plasmid evidence="16">pSA3239</plasmid>
    </source>
</reference>